<organism evidence="2 3">
    <name type="scientific">Aquipseudomonas alcaligenes</name>
    <name type="common">Pseudomonas alcaligenes</name>
    <dbReference type="NCBI Taxonomy" id="43263"/>
    <lineage>
        <taxon>Bacteria</taxon>
        <taxon>Pseudomonadati</taxon>
        <taxon>Pseudomonadota</taxon>
        <taxon>Gammaproteobacteria</taxon>
        <taxon>Pseudomonadales</taxon>
        <taxon>Pseudomonadaceae</taxon>
        <taxon>Aquipseudomonas</taxon>
    </lineage>
</organism>
<comment type="caution">
    <text evidence="2">The sequence shown here is derived from an EMBL/GenBank/DDBJ whole genome shotgun (WGS) entry which is preliminary data.</text>
</comment>
<accession>A0A5C7W6E6</accession>
<gene>
    <name evidence="2" type="ORF">E6Q69_09740</name>
</gene>
<name>A0A5C7W6E6_AQUAC</name>
<evidence type="ECO:0000313" key="3">
    <source>
        <dbReference type="Proteomes" id="UP000321110"/>
    </source>
</evidence>
<dbReference type="EMBL" id="SSFO01000163">
    <property type="protein sequence ID" value="TXI32084.1"/>
    <property type="molecule type" value="Genomic_DNA"/>
</dbReference>
<protein>
    <submittedName>
        <fullName evidence="2">Type VI secretion protein</fullName>
    </submittedName>
</protein>
<sequence>MSHRLLTATLLAALLGLAGCNSNYKSSDDDYRPLGDPHAEQQRED</sequence>
<proteinExistence type="predicted"/>
<feature type="region of interest" description="Disordered" evidence="1">
    <location>
        <begin position="23"/>
        <end position="45"/>
    </location>
</feature>
<feature type="compositionally biased region" description="Basic and acidic residues" evidence="1">
    <location>
        <begin position="26"/>
        <end position="45"/>
    </location>
</feature>
<dbReference type="PROSITE" id="PS51257">
    <property type="entry name" value="PROKAR_LIPOPROTEIN"/>
    <property type="match status" value="1"/>
</dbReference>
<evidence type="ECO:0000256" key="1">
    <source>
        <dbReference type="SAM" id="MobiDB-lite"/>
    </source>
</evidence>
<dbReference type="Proteomes" id="UP000321110">
    <property type="component" value="Unassembled WGS sequence"/>
</dbReference>
<evidence type="ECO:0000313" key="2">
    <source>
        <dbReference type="EMBL" id="TXI32084.1"/>
    </source>
</evidence>
<reference evidence="2 3" key="1">
    <citation type="submission" date="2018-09" db="EMBL/GenBank/DDBJ databases">
        <title>Metagenome Assembled Genomes from an Advanced Water Purification Facility.</title>
        <authorList>
            <person name="Stamps B.W."/>
            <person name="Spear J.R."/>
        </authorList>
    </citation>
    <scope>NUCLEOTIDE SEQUENCE [LARGE SCALE GENOMIC DNA]</scope>
    <source>
        <strain evidence="2">Bin_52_1</strain>
    </source>
</reference>
<dbReference type="AlphaFoldDB" id="A0A5C7W6E6"/>